<protein>
    <submittedName>
        <fullName evidence="2">Uncharacterized protein</fullName>
    </submittedName>
</protein>
<evidence type="ECO:0000313" key="2">
    <source>
        <dbReference type="EMBL" id="HIR57299.1"/>
    </source>
</evidence>
<sequence length="86" mass="9762">MKHYIWFILSGIWIVASITNYYTGQSNTIILFNLLSAALLAALGVIQSRYERNGDAGKRIWKRVYIISLIAVLLFEIAVLVFLIVT</sequence>
<dbReference type="Proteomes" id="UP000886785">
    <property type="component" value="Unassembled WGS sequence"/>
</dbReference>
<keyword evidence="1" id="KW-0472">Membrane</keyword>
<dbReference type="AlphaFoldDB" id="A0A9D1DQQ4"/>
<evidence type="ECO:0000256" key="1">
    <source>
        <dbReference type="SAM" id="Phobius"/>
    </source>
</evidence>
<feature type="transmembrane region" description="Helical" evidence="1">
    <location>
        <begin position="5"/>
        <end position="23"/>
    </location>
</feature>
<keyword evidence="1" id="KW-1133">Transmembrane helix</keyword>
<feature type="transmembrane region" description="Helical" evidence="1">
    <location>
        <begin position="66"/>
        <end position="85"/>
    </location>
</feature>
<gene>
    <name evidence="2" type="ORF">IAA54_06495</name>
</gene>
<organism evidence="2 3">
    <name type="scientific">Candidatus Gallacutalibacter pullicola</name>
    <dbReference type="NCBI Taxonomy" id="2840830"/>
    <lineage>
        <taxon>Bacteria</taxon>
        <taxon>Bacillati</taxon>
        <taxon>Bacillota</taxon>
        <taxon>Clostridia</taxon>
        <taxon>Eubacteriales</taxon>
        <taxon>Candidatus Gallacutalibacter</taxon>
    </lineage>
</organism>
<comment type="caution">
    <text evidence="2">The sequence shown here is derived from an EMBL/GenBank/DDBJ whole genome shotgun (WGS) entry which is preliminary data.</text>
</comment>
<name>A0A9D1DQQ4_9FIRM</name>
<feature type="transmembrane region" description="Helical" evidence="1">
    <location>
        <begin position="29"/>
        <end position="46"/>
    </location>
</feature>
<reference evidence="2" key="1">
    <citation type="submission" date="2020-10" db="EMBL/GenBank/DDBJ databases">
        <authorList>
            <person name="Gilroy R."/>
        </authorList>
    </citation>
    <scope>NUCLEOTIDE SEQUENCE</scope>
    <source>
        <strain evidence="2">ChiSjej1B19-7085</strain>
    </source>
</reference>
<evidence type="ECO:0000313" key="3">
    <source>
        <dbReference type="Proteomes" id="UP000886785"/>
    </source>
</evidence>
<reference evidence="2" key="2">
    <citation type="journal article" date="2021" name="PeerJ">
        <title>Extensive microbial diversity within the chicken gut microbiome revealed by metagenomics and culture.</title>
        <authorList>
            <person name="Gilroy R."/>
            <person name="Ravi A."/>
            <person name="Getino M."/>
            <person name="Pursley I."/>
            <person name="Horton D.L."/>
            <person name="Alikhan N.F."/>
            <person name="Baker D."/>
            <person name="Gharbi K."/>
            <person name="Hall N."/>
            <person name="Watson M."/>
            <person name="Adriaenssens E.M."/>
            <person name="Foster-Nyarko E."/>
            <person name="Jarju S."/>
            <person name="Secka A."/>
            <person name="Antonio M."/>
            <person name="Oren A."/>
            <person name="Chaudhuri R.R."/>
            <person name="La Ragione R."/>
            <person name="Hildebrand F."/>
            <person name="Pallen M.J."/>
        </authorList>
    </citation>
    <scope>NUCLEOTIDE SEQUENCE</scope>
    <source>
        <strain evidence="2">ChiSjej1B19-7085</strain>
    </source>
</reference>
<dbReference type="EMBL" id="DVHF01000076">
    <property type="protein sequence ID" value="HIR57299.1"/>
    <property type="molecule type" value="Genomic_DNA"/>
</dbReference>
<keyword evidence="1" id="KW-0812">Transmembrane</keyword>
<accession>A0A9D1DQQ4</accession>
<proteinExistence type="predicted"/>